<dbReference type="EMBL" id="CACVAQ010000432">
    <property type="protein sequence ID" value="CAA6828540.1"/>
    <property type="molecule type" value="Genomic_DNA"/>
</dbReference>
<protein>
    <submittedName>
        <fullName evidence="1">Uncharacterized protein</fullName>
    </submittedName>
</protein>
<name>A0A6S6UJB5_9BACT</name>
<reference evidence="1" key="1">
    <citation type="submission" date="2020-01" db="EMBL/GenBank/DDBJ databases">
        <authorList>
            <person name="Meier V. D."/>
            <person name="Meier V D."/>
        </authorList>
    </citation>
    <scope>NUCLEOTIDE SEQUENCE</scope>
    <source>
        <strain evidence="1">HLG_WM_MAG_10</strain>
    </source>
</reference>
<gene>
    <name evidence="1" type="ORF">HELGO_WM55531</name>
</gene>
<proteinExistence type="predicted"/>
<accession>A0A6S6UJB5</accession>
<organism evidence="1">
    <name type="scientific">uncultured Aureispira sp</name>
    <dbReference type="NCBI Taxonomy" id="1331704"/>
    <lineage>
        <taxon>Bacteria</taxon>
        <taxon>Pseudomonadati</taxon>
        <taxon>Bacteroidota</taxon>
        <taxon>Saprospiria</taxon>
        <taxon>Saprospirales</taxon>
        <taxon>Saprospiraceae</taxon>
        <taxon>Aureispira</taxon>
        <taxon>environmental samples</taxon>
    </lineage>
</organism>
<sequence>MKDTFRKLHEEKAPPPEAKRAILDEIHTYEMLSDIIELFTGHFVRAELDMFNIPEAAQKKENKDR</sequence>
<evidence type="ECO:0000313" key="1">
    <source>
        <dbReference type="EMBL" id="CAA6828540.1"/>
    </source>
</evidence>
<dbReference type="AlphaFoldDB" id="A0A6S6UJB5"/>